<keyword evidence="2 6" id="KW-0963">Cytoplasm</keyword>
<dbReference type="AlphaFoldDB" id="A0A1F5VKP8"/>
<dbReference type="STRING" id="1817863.A2Y62_22320"/>
<dbReference type="GO" id="GO:0008855">
    <property type="term" value="F:exodeoxyribonuclease VII activity"/>
    <property type="evidence" value="ECO:0007669"/>
    <property type="project" value="UniProtKB-UniRule"/>
</dbReference>
<dbReference type="Gene3D" id="1.10.287.1040">
    <property type="entry name" value="Exonuclease VII, small subunit"/>
    <property type="match status" value="1"/>
</dbReference>
<evidence type="ECO:0000256" key="6">
    <source>
        <dbReference type="HAMAP-Rule" id="MF_00337"/>
    </source>
</evidence>
<keyword evidence="5 6" id="KW-0269">Exonuclease</keyword>
<name>A0A1F5VKP8_9BACT</name>
<dbReference type="SUPFAM" id="SSF116842">
    <property type="entry name" value="XseB-like"/>
    <property type="match status" value="1"/>
</dbReference>
<dbReference type="GO" id="GO:0005829">
    <property type="term" value="C:cytosol"/>
    <property type="evidence" value="ECO:0007669"/>
    <property type="project" value="TreeGrafter"/>
</dbReference>
<evidence type="ECO:0000256" key="2">
    <source>
        <dbReference type="ARBA" id="ARBA00022490"/>
    </source>
</evidence>
<evidence type="ECO:0000256" key="4">
    <source>
        <dbReference type="ARBA" id="ARBA00022801"/>
    </source>
</evidence>
<sequence length="84" mass="9299">MGHNGSEPESFESALGELEAIVKKLGSGDLALEDSIKLFERGVELSHYCTKKLEEAENKISMLVKDQKGEIKPQDFQGDSTEEE</sequence>
<comment type="catalytic activity">
    <reaction evidence="6">
        <text>Exonucleolytic cleavage in either 5'- to 3'- or 3'- to 5'-direction to yield nucleoside 5'-phosphates.</text>
        <dbReference type="EC" id="3.1.11.6"/>
    </reaction>
</comment>
<dbReference type="GO" id="GO:0009318">
    <property type="term" value="C:exodeoxyribonuclease VII complex"/>
    <property type="evidence" value="ECO:0007669"/>
    <property type="project" value="UniProtKB-UniRule"/>
</dbReference>
<evidence type="ECO:0000256" key="1">
    <source>
        <dbReference type="ARBA" id="ARBA00009998"/>
    </source>
</evidence>
<dbReference type="NCBIfam" id="TIGR01280">
    <property type="entry name" value="xseB"/>
    <property type="match status" value="1"/>
</dbReference>
<dbReference type="Pfam" id="PF02609">
    <property type="entry name" value="Exonuc_VII_S"/>
    <property type="match status" value="1"/>
</dbReference>
<evidence type="ECO:0000313" key="8">
    <source>
        <dbReference type="Proteomes" id="UP000178943"/>
    </source>
</evidence>
<dbReference type="PIRSF" id="PIRSF006488">
    <property type="entry name" value="Exonuc_VII_S"/>
    <property type="match status" value="1"/>
</dbReference>
<keyword evidence="4 6" id="KW-0378">Hydrolase</keyword>
<gene>
    <name evidence="6" type="primary">xseB</name>
    <name evidence="7" type="ORF">A2Y62_22320</name>
</gene>
<protein>
    <recommendedName>
        <fullName evidence="6">Exodeoxyribonuclease 7 small subunit</fullName>
        <ecNumber evidence="6">3.1.11.6</ecNumber>
    </recommendedName>
    <alternativeName>
        <fullName evidence="6">Exodeoxyribonuclease VII small subunit</fullName>
        <shortName evidence="6">Exonuclease VII small subunit</shortName>
    </alternativeName>
</protein>
<dbReference type="EMBL" id="MFGW01000142">
    <property type="protein sequence ID" value="OGF64012.1"/>
    <property type="molecule type" value="Genomic_DNA"/>
</dbReference>
<evidence type="ECO:0000256" key="5">
    <source>
        <dbReference type="ARBA" id="ARBA00022839"/>
    </source>
</evidence>
<dbReference type="PANTHER" id="PTHR34137:SF1">
    <property type="entry name" value="EXODEOXYRIBONUCLEASE 7 SMALL SUBUNIT"/>
    <property type="match status" value="1"/>
</dbReference>
<dbReference type="EC" id="3.1.11.6" evidence="6"/>
<comment type="subcellular location">
    <subcellularLocation>
        <location evidence="6">Cytoplasm</location>
    </subcellularLocation>
</comment>
<dbReference type="NCBIfam" id="NF002140">
    <property type="entry name" value="PRK00977.1-4"/>
    <property type="match status" value="1"/>
</dbReference>
<dbReference type="GO" id="GO:0006308">
    <property type="term" value="P:DNA catabolic process"/>
    <property type="evidence" value="ECO:0007669"/>
    <property type="project" value="UniProtKB-UniRule"/>
</dbReference>
<dbReference type="InterPro" id="IPR037004">
    <property type="entry name" value="Exonuc_VII_ssu_sf"/>
</dbReference>
<comment type="caution">
    <text evidence="7">The sequence shown here is derived from an EMBL/GenBank/DDBJ whole genome shotgun (WGS) entry which is preliminary data.</text>
</comment>
<accession>A0A1F5VKP8</accession>
<organism evidence="7 8">
    <name type="scientific">Candidatus Fischerbacteria bacterium RBG_13_37_8</name>
    <dbReference type="NCBI Taxonomy" id="1817863"/>
    <lineage>
        <taxon>Bacteria</taxon>
        <taxon>Candidatus Fischeribacteriota</taxon>
    </lineage>
</organism>
<comment type="subunit">
    <text evidence="6">Heterooligomer composed of large and small subunits.</text>
</comment>
<dbReference type="PANTHER" id="PTHR34137">
    <property type="entry name" value="EXODEOXYRIBONUCLEASE 7 SMALL SUBUNIT"/>
    <property type="match status" value="1"/>
</dbReference>
<comment type="function">
    <text evidence="6">Bidirectionally degrades single-stranded DNA into large acid-insoluble oligonucleotides, which are then degraded further into small acid-soluble oligonucleotides.</text>
</comment>
<comment type="similarity">
    <text evidence="1 6">Belongs to the XseB family.</text>
</comment>
<dbReference type="InterPro" id="IPR003761">
    <property type="entry name" value="Exonuc_VII_S"/>
</dbReference>
<evidence type="ECO:0000256" key="3">
    <source>
        <dbReference type="ARBA" id="ARBA00022722"/>
    </source>
</evidence>
<dbReference type="Proteomes" id="UP000178943">
    <property type="component" value="Unassembled WGS sequence"/>
</dbReference>
<reference evidence="7 8" key="1">
    <citation type="journal article" date="2016" name="Nat. Commun.">
        <title>Thousands of microbial genomes shed light on interconnected biogeochemical processes in an aquifer system.</title>
        <authorList>
            <person name="Anantharaman K."/>
            <person name="Brown C.T."/>
            <person name="Hug L.A."/>
            <person name="Sharon I."/>
            <person name="Castelle C.J."/>
            <person name="Probst A.J."/>
            <person name="Thomas B.C."/>
            <person name="Singh A."/>
            <person name="Wilkins M.J."/>
            <person name="Karaoz U."/>
            <person name="Brodie E.L."/>
            <person name="Williams K.H."/>
            <person name="Hubbard S.S."/>
            <person name="Banfield J.F."/>
        </authorList>
    </citation>
    <scope>NUCLEOTIDE SEQUENCE [LARGE SCALE GENOMIC DNA]</scope>
</reference>
<evidence type="ECO:0000313" key="7">
    <source>
        <dbReference type="EMBL" id="OGF64012.1"/>
    </source>
</evidence>
<proteinExistence type="inferred from homology"/>
<dbReference type="HAMAP" id="MF_00337">
    <property type="entry name" value="Exonuc_7_S"/>
    <property type="match status" value="1"/>
</dbReference>
<keyword evidence="3 6" id="KW-0540">Nuclease</keyword>